<protein>
    <submittedName>
        <fullName evidence="2">TolC family protein</fullName>
    </submittedName>
</protein>
<dbReference type="InterPro" id="IPR010131">
    <property type="entry name" value="MdtP/NodT-like"/>
</dbReference>
<dbReference type="KEGG" id="mpad:KEF85_08040"/>
<keyword evidence="3" id="KW-1185">Reference proteome</keyword>
<dbReference type="Gene3D" id="1.20.1600.10">
    <property type="entry name" value="Outer membrane efflux proteins (OEP)"/>
    <property type="match status" value="1"/>
</dbReference>
<dbReference type="InterPro" id="IPR003423">
    <property type="entry name" value="OMP_efflux"/>
</dbReference>
<name>A0A975MQW4_9GAMM</name>
<dbReference type="PANTHER" id="PTHR30203">
    <property type="entry name" value="OUTER MEMBRANE CATION EFFLUX PROTEIN"/>
    <property type="match status" value="1"/>
</dbReference>
<proteinExistence type="inferred from homology"/>
<comment type="similarity">
    <text evidence="1">Belongs to the outer membrane factor (OMF) (TC 1.B.17) family.</text>
</comment>
<gene>
    <name evidence="2" type="ORF">KEF85_08040</name>
</gene>
<organism evidence="2 3">
    <name type="scientific">Methylomonas paludis</name>
    <dbReference type="NCBI Taxonomy" id="1173101"/>
    <lineage>
        <taxon>Bacteria</taxon>
        <taxon>Pseudomonadati</taxon>
        <taxon>Pseudomonadota</taxon>
        <taxon>Gammaproteobacteria</taxon>
        <taxon>Methylococcales</taxon>
        <taxon>Methylococcaceae</taxon>
        <taxon>Methylomonas</taxon>
    </lineage>
</organism>
<sequence length="472" mass="51862">MHKLFSIIIVVNFIGLGLTGCARFQEVPLQAPATMLNMEARTLSDAGLYDFMVAALAKDSVWPLKSWNIDQLSLAAFYYHPDLALARAQADTVDAANMTAAQRPNPSINPSTSYLTHIATTAMPWYALGNLNIPIETAGKRGFRMDKAKHLSAAAKLRIKETAWLVRARLRLAMLETYAAQEAERLLQRQLGIQQAMSVSLEQQFSAGEITRLELMRTHLALNQLQLNSSAAQKRTAESRVLLAAAVGLPVTALSGITFDFSDLAKPPVLERIPVRDLRSIALQQRPDVLAALADYDAAQSALQLEIANQYPNVQANPGYAWELGENLWTLGALIQLPVLHQNQGPIAEAEARRHEFAVRFEALQLRILGDIDRADAGVAAVLSKWQVAEKQKQLQQDNLQSAQALLQAGEVDRLALLSTALENAIAERSHLDVLIETQQALNTLEDTLRFPLASTLTTTQISDSVLRKTSP</sequence>
<dbReference type="Pfam" id="PF02321">
    <property type="entry name" value="OEP"/>
    <property type="match status" value="1"/>
</dbReference>
<accession>A0A975MQW4</accession>
<reference evidence="2" key="1">
    <citation type="submission" date="2021-04" db="EMBL/GenBank/DDBJ databases">
        <title>Draft genome sequence data of methanotrophic Methylovulum sp. strain S1L and Methylomonas sp. strain S2AM isolated from boreal lake water columns.</title>
        <authorList>
            <person name="Rissanen A.J."/>
            <person name="Mangayil R."/>
            <person name="Svenning M.M."/>
            <person name="Khanongnuch R."/>
        </authorList>
    </citation>
    <scope>NUCLEOTIDE SEQUENCE</scope>
    <source>
        <strain evidence="2">S2AM</strain>
    </source>
</reference>
<dbReference type="PANTHER" id="PTHR30203:SF24">
    <property type="entry name" value="BLR4935 PROTEIN"/>
    <property type="match status" value="1"/>
</dbReference>
<dbReference type="EMBL" id="CP073754">
    <property type="protein sequence ID" value="QWF72383.1"/>
    <property type="molecule type" value="Genomic_DNA"/>
</dbReference>
<dbReference type="SUPFAM" id="SSF56954">
    <property type="entry name" value="Outer membrane efflux proteins (OEP)"/>
    <property type="match status" value="1"/>
</dbReference>
<dbReference type="RefSeq" id="WP_215584811.1">
    <property type="nucleotide sequence ID" value="NZ_CP073754.1"/>
</dbReference>
<dbReference type="PROSITE" id="PS51257">
    <property type="entry name" value="PROKAR_LIPOPROTEIN"/>
    <property type="match status" value="1"/>
</dbReference>
<evidence type="ECO:0000313" key="2">
    <source>
        <dbReference type="EMBL" id="QWF72383.1"/>
    </source>
</evidence>
<evidence type="ECO:0000313" key="3">
    <source>
        <dbReference type="Proteomes" id="UP000676649"/>
    </source>
</evidence>
<evidence type="ECO:0000256" key="1">
    <source>
        <dbReference type="ARBA" id="ARBA00007613"/>
    </source>
</evidence>
<dbReference type="GO" id="GO:0015562">
    <property type="term" value="F:efflux transmembrane transporter activity"/>
    <property type="evidence" value="ECO:0007669"/>
    <property type="project" value="InterPro"/>
</dbReference>
<dbReference type="AlphaFoldDB" id="A0A975MQW4"/>
<dbReference type="Proteomes" id="UP000676649">
    <property type="component" value="Chromosome"/>
</dbReference>